<evidence type="ECO:0000256" key="12">
    <source>
        <dbReference type="ARBA" id="ARBA00023136"/>
    </source>
</evidence>
<evidence type="ECO:0000256" key="5">
    <source>
        <dbReference type="ARBA" id="ARBA00008661"/>
    </source>
</evidence>
<dbReference type="PANTHER" id="PTHR11214">
    <property type="entry name" value="BETA-1,3-N-ACETYLGLUCOSAMINYLTRANSFERASE"/>
    <property type="match status" value="1"/>
</dbReference>
<dbReference type="PANTHER" id="PTHR11214:SF3">
    <property type="entry name" value="BETA-1,3-GALACTOSYLTRANSFERASE 6"/>
    <property type="match status" value="1"/>
</dbReference>
<evidence type="ECO:0000256" key="14">
    <source>
        <dbReference type="ARBA" id="ARBA00023211"/>
    </source>
</evidence>
<keyword evidence="10" id="KW-1133">Transmembrane helix</keyword>
<comment type="pathway">
    <text evidence="3">Glycan metabolism; chondroitin sulfate biosynthesis.</text>
</comment>
<keyword evidence="8" id="KW-0812">Transmembrane</keyword>
<dbReference type="GO" id="GO:0006493">
    <property type="term" value="P:protein O-linked glycosylation"/>
    <property type="evidence" value="ECO:0007669"/>
    <property type="project" value="TreeGrafter"/>
</dbReference>
<keyword evidence="6 15" id="KW-0328">Glycosyltransferase</keyword>
<dbReference type="AlphaFoldDB" id="A0A0P5HLV2"/>
<evidence type="ECO:0000256" key="7">
    <source>
        <dbReference type="ARBA" id="ARBA00022679"/>
    </source>
</evidence>
<dbReference type="GO" id="GO:0047220">
    <property type="term" value="F:galactosylxylosylprotein 3-beta-galactosyltransferase activity"/>
    <property type="evidence" value="ECO:0007669"/>
    <property type="project" value="UniProtKB-ARBA"/>
</dbReference>
<accession>A0A0P5HLV2</accession>
<keyword evidence="13" id="KW-0325">Glycoprotein</keyword>
<dbReference type="Gene3D" id="3.90.550.50">
    <property type="match status" value="1"/>
</dbReference>
<sequence>MRFRISIIMARAWRQSKNRIVKNVFCFGCLFVLPLLVLAVVVYSKSKNAEYLSVPSELSSQKSDDSPQKQFYLIVLIMSDPTKSATRKAVRDTWLSNTHKDVKHFFVVGSKGLAQDVLQNVLEENSSYHDMVILESINESYSSLTGKILVGFQWLHSNHNFSFLLKCDDDSFVRMSPLIEQLHNQPQKHLYWGFFKGGSNVFQKGKWKENDWFLCDTYLPYALGGGYILSSDLVEFIAKNAPFLQQYKSEDVSVGVWLSPLKIHRVHDVRFDTEFKSRGCYNKYLITHKQSANQMREKHANLVKTGKLCQSELRVRYSYNYNWTVLPSKCCKNFDPELP</sequence>
<dbReference type="InterPro" id="IPR002659">
    <property type="entry name" value="Glyco_trans_31"/>
</dbReference>
<evidence type="ECO:0000256" key="6">
    <source>
        <dbReference type="ARBA" id="ARBA00022676"/>
    </source>
</evidence>
<dbReference type="FunFam" id="3.90.550.50:FF:000018">
    <property type="entry name" value="Hexosyltransferase"/>
    <property type="match status" value="1"/>
</dbReference>
<evidence type="ECO:0000313" key="16">
    <source>
        <dbReference type="EMBL" id="JAN64498.1"/>
    </source>
</evidence>
<dbReference type="Pfam" id="PF01762">
    <property type="entry name" value="Galactosyl_T"/>
    <property type="match status" value="1"/>
</dbReference>
<evidence type="ECO:0000256" key="11">
    <source>
        <dbReference type="ARBA" id="ARBA00023034"/>
    </source>
</evidence>
<keyword evidence="7 16" id="KW-0808">Transferase</keyword>
<comment type="pathway">
    <text evidence="4">Glycan metabolism; heparan sulfate biosynthesis.</text>
</comment>
<comment type="subcellular location">
    <subcellularLocation>
        <location evidence="2 15">Golgi apparatus membrane</location>
        <topology evidence="2 15">Single-pass type II membrane protein</topology>
    </subcellularLocation>
</comment>
<reference evidence="16" key="1">
    <citation type="submission" date="2015-10" db="EMBL/GenBank/DDBJ databases">
        <title>EvidentialGene: Evidence-directed Construction of Complete mRNA Transcriptomes without Genomes.</title>
        <authorList>
            <person name="Gilbert D.G."/>
        </authorList>
    </citation>
    <scope>NUCLEOTIDE SEQUENCE</scope>
</reference>
<evidence type="ECO:0000256" key="13">
    <source>
        <dbReference type="ARBA" id="ARBA00023180"/>
    </source>
</evidence>
<comment type="cofactor">
    <cofactor evidence="1">
        <name>Mn(2+)</name>
        <dbReference type="ChEBI" id="CHEBI:29035"/>
    </cofactor>
</comment>
<evidence type="ECO:0000256" key="10">
    <source>
        <dbReference type="ARBA" id="ARBA00022989"/>
    </source>
</evidence>
<evidence type="ECO:0000256" key="9">
    <source>
        <dbReference type="ARBA" id="ARBA00022968"/>
    </source>
</evidence>
<protein>
    <recommendedName>
        <fullName evidence="15">Hexosyltransferase</fullName>
        <ecNumber evidence="15">2.4.1.-</ecNumber>
    </recommendedName>
</protein>
<dbReference type="EC" id="2.4.1.-" evidence="15"/>
<name>A0A0P5HLV2_9CRUS</name>
<dbReference type="GO" id="GO:0000139">
    <property type="term" value="C:Golgi membrane"/>
    <property type="evidence" value="ECO:0007669"/>
    <property type="project" value="UniProtKB-SubCell"/>
</dbReference>
<evidence type="ECO:0000256" key="2">
    <source>
        <dbReference type="ARBA" id="ARBA00004323"/>
    </source>
</evidence>
<keyword evidence="11 15" id="KW-0333">Golgi apparatus</keyword>
<comment type="similarity">
    <text evidence="5 15">Belongs to the glycosyltransferase 31 family.</text>
</comment>
<evidence type="ECO:0000256" key="8">
    <source>
        <dbReference type="ARBA" id="ARBA00022692"/>
    </source>
</evidence>
<evidence type="ECO:0000256" key="4">
    <source>
        <dbReference type="ARBA" id="ARBA00005093"/>
    </source>
</evidence>
<keyword evidence="14" id="KW-0464">Manganese</keyword>
<dbReference type="EMBL" id="GDIQ01030239">
    <property type="protein sequence ID" value="JAN64498.1"/>
    <property type="molecule type" value="Transcribed_RNA"/>
</dbReference>
<evidence type="ECO:0000256" key="1">
    <source>
        <dbReference type="ARBA" id="ARBA00001936"/>
    </source>
</evidence>
<evidence type="ECO:0000256" key="3">
    <source>
        <dbReference type="ARBA" id="ARBA00004840"/>
    </source>
</evidence>
<keyword evidence="9" id="KW-0735">Signal-anchor</keyword>
<dbReference type="OrthoDB" id="1158011at2759"/>
<organism evidence="16">
    <name type="scientific">Daphnia magna</name>
    <dbReference type="NCBI Taxonomy" id="35525"/>
    <lineage>
        <taxon>Eukaryota</taxon>
        <taxon>Metazoa</taxon>
        <taxon>Ecdysozoa</taxon>
        <taxon>Arthropoda</taxon>
        <taxon>Crustacea</taxon>
        <taxon>Branchiopoda</taxon>
        <taxon>Diplostraca</taxon>
        <taxon>Cladocera</taxon>
        <taxon>Anomopoda</taxon>
        <taxon>Daphniidae</taxon>
        <taxon>Daphnia</taxon>
    </lineage>
</organism>
<evidence type="ECO:0000256" key="15">
    <source>
        <dbReference type="RuleBase" id="RU363063"/>
    </source>
</evidence>
<proteinExistence type="inferred from homology"/>
<keyword evidence="12" id="KW-0472">Membrane</keyword>
<dbReference type="GO" id="GO:0006024">
    <property type="term" value="P:glycosaminoglycan biosynthetic process"/>
    <property type="evidence" value="ECO:0007669"/>
    <property type="project" value="UniProtKB-ARBA"/>
</dbReference>